<dbReference type="Proteomes" id="UP000571857">
    <property type="component" value="Unassembled WGS sequence"/>
</dbReference>
<evidence type="ECO:0000313" key="2">
    <source>
        <dbReference type="Proteomes" id="UP000571857"/>
    </source>
</evidence>
<dbReference type="RefSeq" id="WP_176333675.1">
    <property type="nucleotide sequence ID" value="NZ_BSYC01000006.1"/>
</dbReference>
<sequence>MKTLEEEHIAFKRAMITENIFLNHNYLRVTKACSPVLNMLGGGNGLYHYLFTDICWLIFLNHELLMITEKTENVKSDFDYSMLRISYKNITEFLIEKVLFWGQHCLKVKTNQKTMYFYIDVDSILSMSCMDFSSVNFRFLLENDFNGLLTSK</sequence>
<dbReference type="EMBL" id="JABXJK010000048">
    <property type="protein sequence ID" value="MBA0972744.1"/>
    <property type="molecule type" value="Genomic_DNA"/>
</dbReference>
<name>A0ABD4HMN4_ENTGA</name>
<dbReference type="AlphaFoldDB" id="A0ABD4HMN4"/>
<proteinExistence type="predicted"/>
<accession>A0ABD4HMN4</accession>
<reference evidence="1 2" key="1">
    <citation type="submission" date="2020-06" db="EMBL/GenBank/DDBJ databases">
        <title>Crossreactivity between MHC class I-restricted antigens from cancer cells and an enterococcal bacteriophage.</title>
        <authorList>
            <person name="Fluckiger A."/>
            <person name="Daillere R."/>
            <person name="Sassi M."/>
            <person name="Cattoir V."/>
            <person name="Kroemer G."/>
            <person name="Zitvogel L."/>
        </authorList>
    </citation>
    <scope>NUCLEOTIDE SEQUENCE [LARGE SCALE GENOMIC DNA]</scope>
    <source>
        <strain evidence="1 2">EG4</strain>
    </source>
</reference>
<protein>
    <submittedName>
        <fullName evidence="1">Uncharacterized protein</fullName>
    </submittedName>
</protein>
<organism evidence="1 2">
    <name type="scientific">Enterococcus gallinarum</name>
    <dbReference type="NCBI Taxonomy" id="1353"/>
    <lineage>
        <taxon>Bacteria</taxon>
        <taxon>Bacillati</taxon>
        <taxon>Bacillota</taxon>
        <taxon>Bacilli</taxon>
        <taxon>Lactobacillales</taxon>
        <taxon>Enterococcaceae</taxon>
        <taxon>Enterococcus</taxon>
    </lineage>
</organism>
<evidence type="ECO:0000313" key="1">
    <source>
        <dbReference type="EMBL" id="MBA0972744.1"/>
    </source>
</evidence>
<comment type="caution">
    <text evidence="1">The sequence shown here is derived from an EMBL/GenBank/DDBJ whole genome shotgun (WGS) entry which is preliminary data.</text>
</comment>
<gene>
    <name evidence="1" type="ORF">HWH42_09140</name>
</gene>